<dbReference type="Proteomes" id="UP001168098">
    <property type="component" value="Unassembled WGS sequence"/>
</dbReference>
<evidence type="ECO:0000256" key="2">
    <source>
        <dbReference type="ARBA" id="ARBA00022679"/>
    </source>
</evidence>
<accession>A0AA38ZQT2</accession>
<comment type="similarity">
    <text evidence="1">Belongs to the FGGY kinase family.</text>
</comment>
<evidence type="ECO:0000313" key="4">
    <source>
        <dbReference type="EMBL" id="KAJ9693072.1"/>
    </source>
</evidence>
<dbReference type="GO" id="GO:0046167">
    <property type="term" value="P:glycerol-3-phosphate biosynthetic process"/>
    <property type="evidence" value="ECO:0007669"/>
    <property type="project" value="TreeGrafter"/>
</dbReference>
<dbReference type="PANTHER" id="PTHR10196:SF69">
    <property type="entry name" value="GLYCEROL KINASE"/>
    <property type="match status" value="1"/>
</dbReference>
<dbReference type="PANTHER" id="PTHR10196">
    <property type="entry name" value="SUGAR KINASE"/>
    <property type="match status" value="1"/>
</dbReference>
<dbReference type="SUPFAM" id="SSF53067">
    <property type="entry name" value="Actin-like ATPase domain"/>
    <property type="match status" value="1"/>
</dbReference>
<protein>
    <recommendedName>
        <fullName evidence="6">Glycerol kinase</fullName>
    </recommendedName>
</protein>
<evidence type="ECO:0000313" key="5">
    <source>
        <dbReference type="Proteomes" id="UP001168098"/>
    </source>
</evidence>
<evidence type="ECO:0000256" key="3">
    <source>
        <dbReference type="ARBA" id="ARBA00022777"/>
    </source>
</evidence>
<organism evidence="4 5">
    <name type="scientific">Vitis rotundifolia</name>
    <name type="common">Muscadine grape</name>
    <dbReference type="NCBI Taxonomy" id="103349"/>
    <lineage>
        <taxon>Eukaryota</taxon>
        <taxon>Viridiplantae</taxon>
        <taxon>Streptophyta</taxon>
        <taxon>Embryophyta</taxon>
        <taxon>Tracheophyta</taxon>
        <taxon>Spermatophyta</taxon>
        <taxon>Magnoliopsida</taxon>
        <taxon>eudicotyledons</taxon>
        <taxon>Gunneridae</taxon>
        <taxon>Pentapetalae</taxon>
        <taxon>rosids</taxon>
        <taxon>Vitales</taxon>
        <taxon>Vitaceae</taxon>
        <taxon>Viteae</taxon>
        <taxon>Vitis</taxon>
    </lineage>
</organism>
<dbReference type="Gene3D" id="3.30.420.40">
    <property type="match status" value="2"/>
</dbReference>
<evidence type="ECO:0000256" key="1">
    <source>
        <dbReference type="ARBA" id="ARBA00009156"/>
    </source>
</evidence>
<evidence type="ECO:0008006" key="6">
    <source>
        <dbReference type="Google" id="ProtNLM"/>
    </source>
</evidence>
<proteinExistence type="inferred from homology"/>
<dbReference type="InterPro" id="IPR043129">
    <property type="entry name" value="ATPase_NBD"/>
</dbReference>
<dbReference type="GO" id="GO:0006641">
    <property type="term" value="P:triglyceride metabolic process"/>
    <property type="evidence" value="ECO:0007669"/>
    <property type="project" value="TreeGrafter"/>
</dbReference>
<keyword evidence="3" id="KW-0418">Kinase</keyword>
<dbReference type="EMBL" id="JARBHA010000009">
    <property type="protein sequence ID" value="KAJ9693072.1"/>
    <property type="molecule type" value="Genomic_DNA"/>
</dbReference>
<dbReference type="GO" id="GO:0004370">
    <property type="term" value="F:glycerol kinase activity"/>
    <property type="evidence" value="ECO:0007669"/>
    <property type="project" value="TreeGrafter"/>
</dbReference>
<gene>
    <name evidence="4" type="ORF">PVL29_011984</name>
</gene>
<keyword evidence="2" id="KW-0808">Transferase</keyword>
<keyword evidence="5" id="KW-1185">Reference proteome</keyword>
<dbReference type="AlphaFoldDB" id="A0AA38ZQT2"/>
<reference evidence="4 5" key="1">
    <citation type="journal article" date="2023" name="BMC Biotechnol.">
        <title>Vitis rotundifolia cv Carlos genome sequencing.</title>
        <authorList>
            <person name="Huff M."/>
            <person name="Hulse-Kemp A."/>
            <person name="Scheffler B."/>
            <person name="Youngblood R."/>
            <person name="Simpson S."/>
            <person name="Babiker E."/>
            <person name="Staton M."/>
        </authorList>
    </citation>
    <scope>NUCLEOTIDE SEQUENCE [LARGE SCALE GENOMIC DNA]</scope>
    <source>
        <tissue evidence="4">Leaf</tissue>
    </source>
</reference>
<sequence length="121" mass="13178">MIGGLHVGVHVTDVSNASGTMLMNLKTLDWDKPTSDTNYVLEGSIVIASEIEELVAKVNDVLDSMHKDAGEKGEVKNDKVEFLLRVDGGATINNLLMQMQANLLGNPVFRPTTIEPLMQLD</sequence>
<name>A0AA38ZQT2_VITRO</name>
<dbReference type="GO" id="GO:0006071">
    <property type="term" value="P:glycerol metabolic process"/>
    <property type="evidence" value="ECO:0007669"/>
    <property type="project" value="TreeGrafter"/>
</dbReference>
<comment type="caution">
    <text evidence="4">The sequence shown here is derived from an EMBL/GenBank/DDBJ whole genome shotgun (WGS) entry which is preliminary data.</text>
</comment>
<dbReference type="GO" id="GO:0005739">
    <property type="term" value="C:mitochondrion"/>
    <property type="evidence" value="ECO:0007669"/>
    <property type="project" value="TreeGrafter"/>
</dbReference>